<feature type="domain" description="LNR" evidence="8">
    <location>
        <begin position="18"/>
        <end position="57"/>
    </location>
</feature>
<dbReference type="SMART" id="SM00004">
    <property type="entry name" value="NL"/>
    <property type="match status" value="1"/>
</dbReference>
<dbReference type="Proteomes" id="UP001164746">
    <property type="component" value="Chromosome 13"/>
</dbReference>
<dbReference type="Pfam" id="PF00066">
    <property type="entry name" value="Notch"/>
    <property type="match status" value="1"/>
</dbReference>
<keyword evidence="5" id="KW-1015">Disulfide bond</keyword>
<evidence type="ECO:0000313" key="10">
    <source>
        <dbReference type="Proteomes" id="UP001164746"/>
    </source>
</evidence>
<dbReference type="InterPro" id="IPR035993">
    <property type="entry name" value="Notch-like_dom_sf"/>
</dbReference>
<keyword evidence="10" id="KW-1185">Reference proteome</keyword>
<feature type="non-terminal residue" evidence="9">
    <location>
        <position position="175"/>
    </location>
</feature>
<proteinExistence type="predicted"/>
<keyword evidence="2" id="KW-0677">Repeat</keyword>
<keyword evidence="3" id="KW-1133">Transmembrane helix</keyword>
<dbReference type="PROSITE" id="PS50258">
    <property type="entry name" value="LNR"/>
    <property type="match status" value="1"/>
</dbReference>
<dbReference type="InterPro" id="IPR000800">
    <property type="entry name" value="Notch_dom"/>
</dbReference>
<evidence type="ECO:0000313" key="9">
    <source>
        <dbReference type="EMBL" id="WAR23641.1"/>
    </source>
</evidence>
<evidence type="ECO:0000256" key="5">
    <source>
        <dbReference type="ARBA" id="ARBA00023157"/>
    </source>
</evidence>
<dbReference type="EMBL" id="CP111024">
    <property type="protein sequence ID" value="WAR23641.1"/>
    <property type="molecule type" value="Genomic_DNA"/>
</dbReference>
<keyword evidence="4" id="KW-0472">Membrane</keyword>
<reference evidence="9" key="1">
    <citation type="submission" date="2022-11" db="EMBL/GenBank/DDBJ databases">
        <title>Centuries of genome instability and evolution in soft-shell clam transmissible cancer (bioRxiv).</title>
        <authorList>
            <person name="Hart S.F.M."/>
            <person name="Yonemitsu M.A."/>
            <person name="Giersch R.M."/>
            <person name="Beal B.F."/>
            <person name="Arriagada G."/>
            <person name="Davis B.W."/>
            <person name="Ostrander E.A."/>
            <person name="Goff S.P."/>
            <person name="Metzger M.J."/>
        </authorList>
    </citation>
    <scope>NUCLEOTIDE SEQUENCE</scope>
    <source>
        <strain evidence="9">MELC-2E11</strain>
        <tissue evidence="9">Siphon/mantle</tissue>
    </source>
</reference>
<sequence length="175" mass="19060">EDKLFDGNDDIVHNLTDCSPFFDTVCTGKFGNGICDPECDNADCLYDGWYCTENHNDTLDKQLLGGVVIKSGKTAYMKVRAENFTTVANVTRFLAGAIAKLPYLIAYVADVFVCEAGMWNPSTKCSKKCGSNCLRQGEEICHWETGACLHGCNDGVYGGTCSMPCPPGCKDKCYV</sequence>
<keyword evidence="6" id="KW-0325">Glycoprotein</keyword>
<evidence type="ECO:0000256" key="1">
    <source>
        <dbReference type="ARBA" id="ARBA00022692"/>
    </source>
</evidence>
<evidence type="ECO:0000256" key="2">
    <source>
        <dbReference type="ARBA" id="ARBA00022737"/>
    </source>
</evidence>
<accession>A0ABY7FRX1</accession>
<evidence type="ECO:0000256" key="6">
    <source>
        <dbReference type="ARBA" id="ARBA00023180"/>
    </source>
</evidence>
<gene>
    <name evidence="9" type="ORF">MAR_037310</name>
</gene>
<dbReference type="SUPFAM" id="SSF90193">
    <property type="entry name" value="Notch domain"/>
    <property type="match status" value="1"/>
</dbReference>
<evidence type="ECO:0000256" key="3">
    <source>
        <dbReference type="ARBA" id="ARBA00022989"/>
    </source>
</evidence>
<evidence type="ECO:0000256" key="4">
    <source>
        <dbReference type="ARBA" id="ARBA00023136"/>
    </source>
</evidence>
<evidence type="ECO:0000256" key="7">
    <source>
        <dbReference type="ARBA" id="ARBA00046288"/>
    </source>
</evidence>
<feature type="non-terminal residue" evidence="9">
    <location>
        <position position="1"/>
    </location>
</feature>
<comment type="subcellular location">
    <subcellularLocation>
        <location evidence="7">Endomembrane system</location>
        <topology evidence="7">Single-pass type I membrane protein</topology>
    </subcellularLocation>
</comment>
<dbReference type="Gene3D" id="4.10.470.20">
    <property type="match status" value="1"/>
</dbReference>
<keyword evidence="1" id="KW-0812">Transmembrane</keyword>
<evidence type="ECO:0000259" key="8">
    <source>
        <dbReference type="PROSITE" id="PS50258"/>
    </source>
</evidence>
<protein>
    <recommendedName>
        <fullName evidence="8">LNR domain-containing protein</fullName>
    </recommendedName>
</protein>
<organism evidence="9 10">
    <name type="scientific">Mya arenaria</name>
    <name type="common">Soft-shell clam</name>
    <dbReference type="NCBI Taxonomy" id="6604"/>
    <lineage>
        <taxon>Eukaryota</taxon>
        <taxon>Metazoa</taxon>
        <taxon>Spiralia</taxon>
        <taxon>Lophotrochozoa</taxon>
        <taxon>Mollusca</taxon>
        <taxon>Bivalvia</taxon>
        <taxon>Autobranchia</taxon>
        <taxon>Heteroconchia</taxon>
        <taxon>Euheterodonta</taxon>
        <taxon>Imparidentia</taxon>
        <taxon>Neoheterodontei</taxon>
        <taxon>Myida</taxon>
        <taxon>Myoidea</taxon>
        <taxon>Myidae</taxon>
        <taxon>Mya</taxon>
    </lineage>
</organism>
<name>A0ABY7FRX1_MYAAR</name>